<keyword evidence="5" id="KW-0378">Hydrolase</keyword>
<evidence type="ECO:0000256" key="2">
    <source>
        <dbReference type="ARBA" id="ARBA00004196"/>
    </source>
</evidence>
<feature type="domain" description="Csd3-like second N-terminal" evidence="11">
    <location>
        <begin position="170"/>
        <end position="281"/>
    </location>
</feature>
<dbReference type="GO" id="GO:0030313">
    <property type="term" value="C:cell envelope"/>
    <property type="evidence" value="ECO:0007669"/>
    <property type="project" value="UniProtKB-SubCell"/>
</dbReference>
<dbReference type="PANTHER" id="PTHR21666:SF288">
    <property type="entry name" value="CELL DIVISION PROTEIN YTFB"/>
    <property type="match status" value="1"/>
</dbReference>
<gene>
    <name evidence="12" type="ORF">A8L45_12665</name>
</gene>
<name>A0A1C3EGV8_9GAMM</name>
<evidence type="ECO:0000256" key="8">
    <source>
        <dbReference type="ARBA" id="ARBA00060568"/>
    </source>
</evidence>
<dbReference type="AlphaFoldDB" id="A0A1C3EGV8"/>
<comment type="pathway">
    <text evidence="8">Cell wall degradation; peptidoglycan degradation.</text>
</comment>
<evidence type="ECO:0000256" key="1">
    <source>
        <dbReference type="ARBA" id="ARBA00001947"/>
    </source>
</evidence>
<evidence type="ECO:0000256" key="6">
    <source>
        <dbReference type="ARBA" id="ARBA00022833"/>
    </source>
</evidence>
<dbReference type="EMBL" id="LYBM01000022">
    <property type="protein sequence ID" value="ODA32444.1"/>
    <property type="molecule type" value="Genomic_DNA"/>
</dbReference>
<evidence type="ECO:0000256" key="4">
    <source>
        <dbReference type="ARBA" id="ARBA00022723"/>
    </source>
</evidence>
<dbReference type="Pfam" id="PF04225">
    <property type="entry name" value="LysM_OapA"/>
    <property type="match status" value="1"/>
</dbReference>
<dbReference type="STRING" id="1080227.A8L45_12665"/>
<feature type="domain" description="M23ase beta-sheet core" evidence="9">
    <location>
        <begin position="294"/>
        <end position="388"/>
    </location>
</feature>
<dbReference type="PANTHER" id="PTHR21666">
    <property type="entry name" value="PEPTIDASE-RELATED"/>
    <property type="match status" value="1"/>
</dbReference>
<dbReference type="InterPro" id="IPR011055">
    <property type="entry name" value="Dup_hybrid_motif"/>
</dbReference>
<dbReference type="InterPro" id="IPR007340">
    <property type="entry name" value="LysM_Opacity-associatedA"/>
</dbReference>
<protein>
    <submittedName>
        <fullName evidence="12">Peptidase M23</fullName>
    </submittedName>
</protein>
<keyword evidence="3" id="KW-0645">Protease</keyword>
<dbReference type="GO" id="GO:0004222">
    <property type="term" value="F:metalloendopeptidase activity"/>
    <property type="evidence" value="ECO:0007669"/>
    <property type="project" value="TreeGrafter"/>
</dbReference>
<dbReference type="CDD" id="cd12797">
    <property type="entry name" value="M23_peptidase"/>
    <property type="match status" value="1"/>
</dbReference>
<accession>A0A1C3EGV8</accession>
<evidence type="ECO:0000313" key="12">
    <source>
        <dbReference type="EMBL" id="ODA32444.1"/>
    </source>
</evidence>
<evidence type="ECO:0000256" key="3">
    <source>
        <dbReference type="ARBA" id="ARBA00022670"/>
    </source>
</evidence>
<comment type="caution">
    <text evidence="12">The sequence shown here is derived from an EMBL/GenBank/DDBJ whole genome shotgun (WGS) entry which is preliminary data.</text>
</comment>
<proteinExistence type="predicted"/>
<keyword evidence="13" id="KW-1185">Reference proteome</keyword>
<keyword evidence="4" id="KW-0479">Metal-binding</keyword>
<evidence type="ECO:0000256" key="7">
    <source>
        <dbReference type="ARBA" id="ARBA00023049"/>
    </source>
</evidence>
<sequence length="437" mass="48687">MHIRRKVAMPRKHHILIAGLSATLVLSLLLPEQQELSPSQTLEKGKLYAVPIEHNSLLPPEGAELPSRYDDIKWKNITVESGDTLSTLFDRESISANVLYKLINSSDEARGLTRLRPGDTIRLGFDGENELIKLEQAKNVSSTLVITRVGNQYQSKVDTKPIDTQMGFASATITSSFWNAGISGGLTPNQIMEIAEIFGWDIDFALDIRSGDHFEVLFEEQFIEGERIGRGNILAATFTNQGDVFTAIRSETGEYYDADGRAMRKAFLRTPVNFRRVSSNFGRRLHPVTGKMKAHNGTDYAAPVGTPVWASGDGIVRKSSYNQYNGNYVIIQHSNTYTTKYLHLSKRLVKNGQRVKQGQTIGKVGRTGRVTGAHLHYEFLVNGRHKNPRTVKLPQARSLTGKERTNFIALAEKRLATLSQFSQLLASIGPVYRGNDI</sequence>
<dbReference type="InterPro" id="IPR016047">
    <property type="entry name" value="M23ase_b-sheet_dom"/>
</dbReference>
<comment type="cofactor">
    <cofactor evidence="1">
        <name>Zn(2+)</name>
        <dbReference type="ChEBI" id="CHEBI:29105"/>
    </cofactor>
</comment>
<dbReference type="OrthoDB" id="9805070at2"/>
<evidence type="ECO:0000259" key="10">
    <source>
        <dbReference type="Pfam" id="PF04225"/>
    </source>
</evidence>
<dbReference type="Pfam" id="PF19425">
    <property type="entry name" value="Csd3_N2"/>
    <property type="match status" value="1"/>
</dbReference>
<dbReference type="GO" id="GO:0042834">
    <property type="term" value="F:peptidoglycan binding"/>
    <property type="evidence" value="ECO:0007669"/>
    <property type="project" value="InterPro"/>
</dbReference>
<dbReference type="InterPro" id="IPR050570">
    <property type="entry name" value="Cell_wall_metabolism_enzyme"/>
</dbReference>
<feature type="domain" description="Opacity-associated protein A LysM-like" evidence="10">
    <location>
        <begin position="73"/>
        <end position="140"/>
    </location>
</feature>
<comment type="subcellular location">
    <subcellularLocation>
        <location evidence="2">Cell envelope</location>
    </subcellularLocation>
</comment>
<dbReference type="Proteomes" id="UP000094936">
    <property type="component" value="Unassembled WGS sequence"/>
</dbReference>
<dbReference type="GO" id="GO:0046872">
    <property type="term" value="F:metal ion binding"/>
    <property type="evidence" value="ECO:0007669"/>
    <property type="project" value="UniProtKB-KW"/>
</dbReference>
<evidence type="ECO:0000259" key="9">
    <source>
        <dbReference type="Pfam" id="PF01551"/>
    </source>
</evidence>
<keyword evidence="6" id="KW-0862">Zinc</keyword>
<dbReference type="Gene3D" id="2.70.70.10">
    <property type="entry name" value="Glucose Permease (Domain IIA)"/>
    <property type="match status" value="1"/>
</dbReference>
<evidence type="ECO:0000313" key="13">
    <source>
        <dbReference type="Proteomes" id="UP000094936"/>
    </source>
</evidence>
<evidence type="ECO:0000259" key="11">
    <source>
        <dbReference type="Pfam" id="PF19425"/>
    </source>
</evidence>
<evidence type="ECO:0000256" key="5">
    <source>
        <dbReference type="ARBA" id="ARBA00022801"/>
    </source>
</evidence>
<dbReference type="SUPFAM" id="SSF51261">
    <property type="entry name" value="Duplicated hybrid motif"/>
    <property type="match status" value="1"/>
</dbReference>
<dbReference type="RefSeq" id="WP_068902815.1">
    <property type="nucleotide sequence ID" value="NZ_JBHUIF010000031.1"/>
</dbReference>
<keyword evidence="7" id="KW-0482">Metalloprotease</keyword>
<dbReference type="InterPro" id="IPR045834">
    <property type="entry name" value="Csd3_N2"/>
</dbReference>
<reference evidence="12 13" key="1">
    <citation type="submission" date="2016-05" db="EMBL/GenBank/DDBJ databases">
        <title>Genomic Taxonomy of the Vibrionaceae.</title>
        <authorList>
            <person name="Gomez-Gil B."/>
            <person name="Enciso-Ibarra J."/>
        </authorList>
    </citation>
    <scope>NUCLEOTIDE SEQUENCE [LARGE SCALE GENOMIC DNA]</scope>
    <source>
        <strain evidence="12 13">CAIM 1920</strain>
    </source>
</reference>
<dbReference type="FunFam" id="2.70.70.10:FF:000002">
    <property type="entry name" value="Murein DD-endopeptidase MepM"/>
    <property type="match status" value="1"/>
</dbReference>
<dbReference type="Gene3D" id="3.10.450.350">
    <property type="match status" value="2"/>
</dbReference>
<dbReference type="GO" id="GO:0006508">
    <property type="term" value="P:proteolysis"/>
    <property type="evidence" value="ECO:0007669"/>
    <property type="project" value="UniProtKB-KW"/>
</dbReference>
<dbReference type="Pfam" id="PF01551">
    <property type="entry name" value="Peptidase_M23"/>
    <property type="match status" value="1"/>
</dbReference>
<organism evidence="12 13">
    <name type="scientific">Veronia pacifica</name>
    <dbReference type="NCBI Taxonomy" id="1080227"/>
    <lineage>
        <taxon>Bacteria</taxon>
        <taxon>Pseudomonadati</taxon>
        <taxon>Pseudomonadota</taxon>
        <taxon>Gammaproteobacteria</taxon>
        <taxon>Vibrionales</taxon>
        <taxon>Vibrionaceae</taxon>
        <taxon>Veronia</taxon>
    </lineage>
</organism>